<dbReference type="InterPro" id="IPR025558">
    <property type="entry name" value="DUF4283"/>
</dbReference>
<name>A0A7J8QFF2_GOSRA</name>
<protein>
    <recommendedName>
        <fullName evidence="1">DUF4283 domain-containing protein</fullName>
    </recommendedName>
</protein>
<dbReference type="EMBL" id="JABEZZ010000011">
    <property type="protein sequence ID" value="MBA0600295.1"/>
    <property type="molecule type" value="Genomic_DNA"/>
</dbReference>
<gene>
    <name evidence="2" type="ORF">Gorai_006488</name>
</gene>
<evidence type="ECO:0000313" key="3">
    <source>
        <dbReference type="Proteomes" id="UP000593578"/>
    </source>
</evidence>
<comment type="caution">
    <text evidence="2">The sequence shown here is derived from an EMBL/GenBank/DDBJ whole genome shotgun (WGS) entry which is preliminary data.</text>
</comment>
<evidence type="ECO:0000313" key="2">
    <source>
        <dbReference type="EMBL" id="MBA0600295.1"/>
    </source>
</evidence>
<reference evidence="2 3" key="1">
    <citation type="journal article" date="2019" name="Genome Biol. Evol.">
        <title>Insights into the evolution of the New World diploid cottons (Gossypium, subgenus Houzingenia) based on genome sequencing.</title>
        <authorList>
            <person name="Grover C.E."/>
            <person name="Arick M.A. 2nd"/>
            <person name="Thrash A."/>
            <person name="Conover J.L."/>
            <person name="Sanders W.S."/>
            <person name="Peterson D.G."/>
            <person name="Frelichowski J.E."/>
            <person name="Scheffler J.A."/>
            <person name="Scheffler B.E."/>
            <person name="Wendel J.F."/>
        </authorList>
    </citation>
    <scope>NUCLEOTIDE SEQUENCE [LARGE SCALE GENOMIC DNA]</scope>
    <source>
        <strain evidence="2">8</strain>
        <tissue evidence="2">Leaf</tissue>
    </source>
</reference>
<dbReference type="Pfam" id="PF14111">
    <property type="entry name" value="DUF4283"/>
    <property type="match status" value="1"/>
</dbReference>
<dbReference type="Proteomes" id="UP000593578">
    <property type="component" value="Unassembled WGS sequence"/>
</dbReference>
<dbReference type="PANTHER" id="PTHR31286">
    <property type="entry name" value="GLYCINE-RICH CELL WALL STRUCTURAL PROTEIN 1.8-LIKE"/>
    <property type="match status" value="1"/>
</dbReference>
<organism evidence="2 3">
    <name type="scientific">Gossypium raimondii</name>
    <name type="common">Peruvian cotton</name>
    <name type="synonym">Gossypium klotzschianum subsp. raimondii</name>
    <dbReference type="NCBI Taxonomy" id="29730"/>
    <lineage>
        <taxon>Eukaryota</taxon>
        <taxon>Viridiplantae</taxon>
        <taxon>Streptophyta</taxon>
        <taxon>Embryophyta</taxon>
        <taxon>Tracheophyta</taxon>
        <taxon>Spermatophyta</taxon>
        <taxon>Magnoliopsida</taxon>
        <taxon>eudicotyledons</taxon>
        <taxon>Gunneridae</taxon>
        <taxon>Pentapetalae</taxon>
        <taxon>rosids</taxon>
        <taxon>malvids</taxon>
        <taxon>Malvales</taxon>
        <taxon>Malvaceae</taxon>
        <taxon>Malvoideae</taxon>
        <taxon>Gossypium</taxon>
    </lineage>
</organism>
<proteinExistence type="predicted"/>
<sequence>MFDLWLVGCFLTASVVHFLAMRNTLANLWHPLAGIQILDLGEKRFLFKFSHRLDFERVIKGAPWMFNKHLLVVHRLVENEDPMQVSLIYSFFWVQIHDLSSGYFSENVAKQLGNFIGPEWGVCKTCIKIQGWGVPMPDLRQKINRVLRINLEGYLMNEVVKREGFSNGWGQDTMEEDLEENPIKRLNGEKRQRKNSPTVSVSVLTDSLGVTDKQIQVYQEELSTVDSGQTV</sequence>
<feature type="domain" description="DUF4283" evidence="1">
    <location>
        <begin position="5"/>
        <end position="84"/>
    </location>
</feature>
<dbReference type="PANTHER" id="PTHR31286:SF153">
    <property type="entry name" value="DUF4283 DOMAIN PROTEIN"/>
    <property type="match status" value="1"/>
</dbReference>
<dbReference type="AlphaFoldDB" id="A0A7J8QFF2"/>
<accession>A0A7J8QFF2</accession>
<dbReference type="InterPro" id="IPR040256">
    <property type="entry name" value="At4g02000-like"/>
</dbReference>
<evidence type="ECO:0000259" key="1">
    <source>
        <dbReference type="Pfam" id="PF14111"/>
    </source>
</evidence>